<dbReference type="GO" id="GO:0006542">
    <property type="term" value="P:glutamine biosynthetic process"/>
    <property type="evidence" value="ECO:0007669"/>
    <property type="project" value="InterPro"/>
</dbReference>
<proteinExistence type="predicted"/>
<organism evidence="5">
    <name type="scientific">marine metagenome</name>
    <dbReference type="NCBI Taxonomy" id="408172"/>
    <lineage>
        <taxon>unclassified sequences</taxon>
        <taxon>metagenomes</taxon>
        <taxon>ecological metagenomes</taxon>
    </lineage>
</organism>
<keyword evidence="3" id="KW-0460">Magnesium</keyword>
<dbReference type="SUPFAM" id="SSF54368">
    <property type="entry name" value="Glutamine synthetase, N-terminal domain"/>
    <property type="match status" value="1"/>
</dbReference>
<keyword evidence="2" id="KW-0436">Ligase</keyword>
<gene>
    <name evidence="5" type="ORF">METZ01_LOCUS47838</name>
</gene>
<dbReference type="PANTHER" id="PTHR43785:SF12">
    <property type="entry name" value="TYPE-1 GLUTAMINE SYNTHETASE 2"/>
    <property type="match status" value="1"/>
</dbReference>
<dbReference type="InterPro" id="IPR036651">
    <property type="entry name" value="Gln_synt_N_sf"/>
</dbReference>
<dbReference type="Gene3D" id="3.30.590.10">
    <property type="entry name" value="Glutamine synthetase/guanido kinase, catalytic domain"/>
    <property type="match status" value="1"/>
</dbReference>
<reference evidence="5" key="1">
    <citation type="submission" date="2018-05" db="EMBL/GenBank/DDBJ databases">
        <authorList>
            <person name="Lanie J.A."/>
            <person name="Ng W.-L."/>
            <person name="Kazmierczak K.M."/>
            <person name="Andrzejewski T.M."/>
            <person name="Davidsen T.M."/>
            <person name="Wayne K.J."/>
            <person name="Tettelin H."/>
            <person name="Glass J.I."/>
            <person name="Rusch D."/>
            <person name="Podicherti R."/>
            <person name="Tsui H.-C.T."/>
            <person name="Winkler M.E."/>
        </authorList>
    </citation>
    <scope>NUCLEOTIDE SEQUENCE</scope>
</reference>
<dbReference type="InterPro" id="IPR008146">
    <property type="entry name" value="Gln_synth_cat_dom"/>
</dbReference>
<dbReference type="AlphaFoldDB" id="A0A381RUU0"/>
<evidence type="ECO:0000256" key="2">
    <source>
        <dbReference type="ARBA" id="ARBA00022598"/>
    </source>
</evidence>
<name>A0A381RUU0_9ZZZZ</name>
<feature type="domain" description="GS catalytic" evidence="4">
    <location>
        <begin position="113"/>
        <end position="444"/>
    </location>
</feature>
<evidence type="ECO:0000256" key="1">
    <source>
        <dbReference type="ARBA" id="ARBA00001946"/>
    </source>
</evidence>
<dbReference type="InterPro" id="IPR014746">
    <property type="entry name" value="Gln_synth/guanido_kin_cat_dom"/>
</dbReference>
<dbReference type="Pfam" id="PF00120">
    <property type="entry name" value="Gln-synt_C"/>
    <property type="match status" value="1"/>
</dbReference>
<dbReference type="PROSITE" id="PS51987">
    <property type="entry name" value="GS_CATALYTIC"/>
    <property type="match status" value="1"/>
</dbReference>
<dbReference type="PANTHER" id="PTHR43785">
    <property type="entry name" value="GAMMA-GLUTAMYLPUTRESCINE SYNTHETASE"/>
    <property type="match status" value="1"/>
</dbReference>
<dbReference type="EMBL" id="UINC01002284">
    <property type="protein sequence ID" value="SUZ94984.1"/>
    <property type="molecule type" value="Genomic_DNA"/>
</dbReference>
<dbReference type="PROSITE" id="PS00181">
    <property type="entry name" value="GLNA_ATP"/>
    <property type="match status" value="1"/>
</dbReference>
<comment type="cofactor">
    <cofactor evidence="1">
        <name>Mg(2+)</name>
        <dbReference type="ChEBI" id="CHEBI:18420"/>
    </cofactor>
</comment>
<protein>
    <recommendedName>
        <fullName evidence="4">GS catalytic domain-containing protein</fullName>
    </recommendedName>
</protein>
<dbReference type="SMART" id="SM01230">
    <property type="entry name" value="Gln-synt_C"/>
    <property type="match status" value="1"/>
</dbReference>
<evidence type="ECO:0000259" key="4">
    <source>
        <dbReference type="PROSITE" id="PS51987"/>
    </source>
</evidence>
<dbReference type="InterPro" id="IPR027303">
    <property type="entry name" value="Gln_synth_gly_rich_site"/>
</dbReference>
<accession>A0A381RUU0</accession>
<evidence type="ECO:0000313" key="5">
    <source>
        <dbReference type="EMBL" id="SUZ94984.1"/>
    </source>
</evidence>
<dbReference type="Gene3D" id="3.10.20.70">
    <property type="entry name" value="Glutamine synthetase, N-terminal domain"/>
    <property type="match status" value="1"/>
</dbReference>
<evidence type="ECO:0000256" key="3">
    <source>
        <dbReference type="ARBA" id="ARBA00022842"/>
    </source>
</evidence>
<dbReference type="GO" id="GO:0004356">
    <property type="term" value="F:glutamine synthetase activity"/>
    <property type="evidence" value="ECO:0007669"/>
    <property type="project" value="InterPro"/>
</dbReference>
<dbReference type="SUPFAM" id="SSF55931">
    <property type="entry name" value="Glutamine synthetase/guanido kinase"/>
    <property type="match status" value="1"/>
</dbReference>
<sequence>MSSLANFESQFKKNNIEQVQICYIDYSGRLCGKLIPASKIGSIISKGVVFAKANLSFGLDDHFAENAKFLANTGDFLANPDFGSYTQLKHRPGIARFFTNMMDEEGNNWEGCPRNKLQKLINEFKELNINIKLSLEPEFSIYTKENETLVPFSFDGMFTVSGMDKIHLFWKELYESLKLTNINIEQVGKEYGPGQYEATWEYDDVIQSIDNYINFKDFVKSIMRDNNYFATFMPKPFDHLPGNGLHIHLSLWDNNNKEISCSENNEFPLSELGSHFVAGILNNAHSLTATGCASVNSYKRIVPGSWSPAHICWGNENRSTLIRIPGKENRKHIELRHGDNANNPYIYVNTVLASGLEGIKNKLSLEDPFTEDAGEFSDKTDTDNLKILPRTFQDSLSYLKKNKLFKKFLGEIIFDEFIKIKETELRQYDTSVHNWERERYFEVF</sequence>